<dbReference type="InterPro" id="IPR006027">
    <property type="entry name" value="NusB_RsmB_TIM44"/>
</dbReference>
<dbReference type="SUPFAM" id="SSF48013">
    <property type="entry name" value="NusB-like"/>
    <property type="match status" value="1"/>
</dbReference>
<dbReference type="GO" id="GO:0031564">
    <property type="term" value="P:transcription antitermination"/>
    <property type="evidence" value="ECO:0007669"/>
    <property type="project" value="UniProtKB-KW"/>
</dbReference>
<evidence type="ECO:0000256" key="6">
    <source>
        <dbReference type="SAM" id="MobiDB-lite"/>
    </source>
</evidence>
<name>A0A6S6PRT8_ACEAC</name>
<reference evidence="8 9" key="1">
    <citation type="submission" date="2020-07" db="EMBL/GenBank/DDBJ databases">
        <title>Complete Genome Sequence of an acetic acid bacterium, Acetobacter aceti JCM20276.</title>
        <authorList>
            <person name="Hirose Y."/>
            <person name="Mihara H."/>
        </authorList>
    </citation>
    <scope>NUCLEOTIDE SEQUENCE [LARGE SCALE GENOMIC DNA]</scope>
    <source>
        <strain evidence="8 9">JCM20276</strain>
    </source>
</reference>
<evidence type="ECO:0000256" key="5">
    <source>
        <dbReference type="ARBA" id="ARBA00023163"/>
    </source>
</evidence>
<dbReference type="EMBL" id="AP023326">
    <property type="protein sequence ID" value="BCI67824.1"/>
    <property type="molecule type" value="Genomic_DNA"/>
</dbReference>
<dbReference type="AlphaFoldDB" id="A0A6S6PRT8"/>
<accession>A0A6S6PRT8</accession>
<dbReference type="Gene3D" id="1.10.940.10">
    <property type="entry name" value="NusB-like"/>
    <property type="match status" value="1"/>
</dbReference>
<dbReference type="PANTHER" id="PTHR11078:SF3">
    <property type="entry name" value="ANTITERMINATION NUSB DOMAIN-CONTAINING PROTEIN"/>
    <property type="match status" value="1"/>
</dbReference>
<keyword evidence="2" id="KW-0889">Transcription antitermination</keyword>
<dbReference type="PANTHER" id="PTHR11078">
    <property type="entry name" value="N UTILIZATION SUBSTANCE PROTEIN B-RELATED"/>
    <property type="match status" value="1"/>
</dbReference>
<evidence type="ECO:0000313" key="9">
    <source>
        <dbReference type="Proteomes" id="UP000515220"/>
    </source>
</evidence>
<evidence type="ECO:0000256" key="2">
    <source>
        <dbReference type="ARBA" id="ARBA00022814"/>
    </source>
</evidence>
<feature type="domain" description="NusB/RsmB/TIM44" evidence="7">
    <location>
        <begin position="17"/>
        <end position="156"/>
    </location>
</feature>
<evidence type="ECO:0000256" key="3">
    <source>
        <dbReference type="ARBA" id="ARBA00022884"/>
    </source>
</evidence>
<dbReference type="GO" id="GO:0003723">
    <property type="term" value="F:RNA binding"/>
    <property type="evidence" value="ECO:0007669"/>
    <property type="project" value="UniProtKB-KW"/>
</dbReference>
<keyword evidence="3" id="KW-0694">RNA-binding</keyword>
<evidence type="ECO:0000256" key="4">
    <source>
        <dbReference type="ARBA" id="ARBA00023015"/>
    </source>
</evidence>
<dbReference type="Pfam" id="PF01029">
    <property type="entry name" value="NusB"/>
    <property type="match status" value="1"/>
</dbReference>
<feature type="region of interest" description="Disordered" evidence="6">
    <location>
        <begin position="160"/>
        <end position="202"/>
    </location>
</feature>
<dbReference type="RefSeq" id="WP_010665890.1">
    <property type="nucleotide sequence ID" value="NZ_AP023326.1"/>
</dbReference>
<organism evidence="8 9">
    <name type="scientific">Acetobacter aceti</name>
    <dbReference type="NCBI Taxonomy" id="435"/>
    <lineage>
        <taxon>Bacteria</taxon>
        <taxon>Pseudomonadati</taxon>
        <taxon>Pseudomonadota</taxon>
        <taxon>Alphaproteobacteria</taxon>
        <taxon>Acetobacterales</taxon>
        <taxon>Acetobacteraceae</taxon>
        <taxon>Acetobacter</taxon>
        <taxon>Acetobacter subgen. Acetobacter</taxon>
    </lineage>
</organism>
<gene>
    <name evidence="8" type="ORF">AAJCM20276_24480</name>
</gene>
<evidence type="ECO:0000256" key="1">
    <source>
        <dbReference type="ARBA" id="ARBA00005952"/>
    </source>
</evidence>
<dbReference type="Proteomes" id="UP000515220">
    <property type="component" value="Chromosome"/>
</dbReference>
<sequence length="202" mass="21861">MAHSDDRLSPAMRPRTAARVAAVQAVFQIEQGNDTADSVIIQFVQHRLGTTLAGETFDDGFIPEADVTLFTRLTRQAEAGTEHVYELLAEVLPPTWPVKRLDPVLRSLFAVAITEMEEKGAPPVNVIINEYLDVAHGFFSGDEPKLVNGVLDAVAKRRAATTQDTASHEEPQVTAELSEDGPADHALTEAAAETDHSHDGQA</sequence>
<dbReference type="GO" id="GO:0006353">
    <property type="term" value="P:DNA-templated transcription termination"/>
    <property type="evidence" value="ECO:0007669"/>
    <property type="project" value="InterPro"/>
</dbReference>
<feature type="compositionally biased region" description="Basic and acidic residues" evidence="6">
    <location>
        <begin position="182"/>
        <end position="202"/>
    </location>
</feature>
<dbReference type="InterPro" id="IPR035926">
    <property type="entry name" value="NusB-like_sf"/>
</dbReference>
<keyword evidence="5" id="KW-0804">Transcription</keyword>
<comment type="similarity">
    <text evidence="1">Belongs to the NusB family.</text>
</comment>
<protein>
    <recommendedName>
        <fullName evidence="7">NusB/RsmB/TIM44 domain-containing protein</fullName>
    </recommendedName>
</protein>
<dbReference type="InterPro" id="IPR011605">
    <property type="entry name" value="NusB_fam"/>
</dbReference>
<evidence type="ECO:0000313" key="8">
    <source>
        <dbReference type="EMBL" id="BCI67824.1"/>
    </source>
</evidence>
<evidence type="ECO:0000259" key="7">
    <source>
        <dbReference type="Pfam" id="PF01029"/>
    </source>
</evidence>
<keyword evidence="4" id="KW-0805">Transcription regulation</keyword>
<dbReference type="NCBIfam" id="TIGR01951">
    <property type="entry name" value="nusB"/>
    <property type="match status" value="1"/>
</dbReference>
<dbReference type="GO" id="GO:0005829">
    <property type="term" value="C:cytosol"/>
    <property type="evidence" value="ECO:0007669"/>
    <property type="project" value="TreeGrafter"/>
</dbReference>
<proteinExistence type="inferred from homology"/>